<evidence type="ECO:0000256" key="4">
    <source>
        <dbReference type="ARBA" id="ARBA00022989"/>
    </source>
</evidence>
<keyword evidence="8" id="KW-0040">ANK repeat</keyword>
<dbReference type="PANTHER" id="PTHR10117:SF54">
    <property type="entry name" value="TRANSIENT RECEPTOR POTENTIAL-GAMMA PROTEIN"/>
    <property type="match status" value="1"/>
</dbReference>
<dbReference type="GO" id="GO:0051480">
    <property type="term" value="P:regulation of cytosolic calcium ion concentration"/>
    <property type="evidence" value="ECO:0007669"/>
    <property type="project" value="TreeGrafter"/>
</dbReference>
<feature type="repeat" description="ANK" evidence="8">
    <location>
        <begin position="6"/>
        <end position="38"/>
    </location>
</feature>
<dbReference type="GO" id="GO:0070679">
    <property type="term" value="F:inositol 1,4,5 trisphosphate binding"/>
    <property type="evidence" value="ECO:0007669"/>
    <property type="project" value="TreeGrafter"/>
</dbReference>
<comment type="subcellular location">
    <subcellularLocation>
        <location evidence="1">Membrane</location>
        <topology evidence="1">Multi-pass membrane protein</topology>
    </subcellularLocation>
</comment>
<keyword evidence="7" id="KW-0407">Ion channel</keyword>
<evidence type="ECO:0000313" key="12">
    <source>
        <dbReference type="WBParaSite" id="nRc.2.0.1.t35755-RA"/>
    </source>
</evidence>
<dbReference type="InterPro" id="IPR002153">
    <property type="entry name" value="TRPC_channel"/>
</dbReference>
<dbReference type="PRINTS" id="PR01097">
    <property type="entry name" value="TRNSRECEPTRP"/>
</dbReference>
<dbReference type="GO" id="GO:0005886">
    <property type="term" value="C:plasma membrane"/>
    <property type="evidence" value="ECO:0007669"/>
    <property type="project" value="TreeGrafter"/>
</dbReference>
<keyword evidence="11" id="KW-1185">Reference proteome</keyword>
<dbReference type="Pfam" id="PF12796">
    <property type="entry name" value="Ank_2"/>
    <property type="match status" value="1"/>
</dbReference>
<keyword evidence="3 9" id="KW-0812">Transmembrane</keyword>
<organism evidence="11 12">
    <name type="scientific">Romanomermis culicivorax</name>
    <name type="common">Nematode worm</name>
    <dbReference type="NCBI Taxonomy" id="13658"/>
    <lineage>
        <taxon>Eukaryota</taxon>
        <taxon>Metazoa</taxon>
        <taxon>Ecdysozoa</taxon>
        <taxon>Nematoda</taxon>
        <taxon>Enoplea</taxon>
        <taxon>Dorylaimia</taxon>
        <taxon>Mermithida</taxon>
        <taxon>Mermithoidea</taxon>
        <taxon>Mermithidae</taxon>
        <taxon>Romanomermis</taxon>
    </lineage>
</organism>
<evidence type="ECO:0000256" key="9">
    <source>
        <dbReference type="SAM" id="Phobius"/>
    </source>
</evidence>
<evidence type="ECO:0000256" key="3">
    <source>
        <dbReference type="ARBA" id="ARBA00022692"/>
    </source>
</evidence>
<reference evidence="12" key="1">
    <citation type="submission" date="2022-11" db="UniProtKB">
        <authorList>
            <consortium name="WormBaseParasite"/>
        </authorList>
    </citation>
    <scope>IDENTIFICATION</scope>
</reference>
<keyword evidence="4 9" id="KW-1133">Transmembrane helix</keyword>
<evidence type="ECO:0000259" key="10">
    <source>
        <dbReference type="Pfam" id="PF00520"/>
    </source>
</evidence>
<protein>
    <submittedName>
        <fullName evidence="12">Ion transport domain-containing protein</fullName>
    </submittedName>
</protein>
<dbReference type="GO" id="GO:0015279">
    <property type="term" value="F:store-operated calcium channel activity"/>
    <property type="evidence" value="ECO:0007669"/>
    <property type="project" value="TreeGrafter"/>
</dbReference>
<dbReference type="Gene3D" id="1.25.40.20">
    <property type="entry name" value="Ankyrin repeat-containing domain"/>
    <property type="match status" value="1"/>
</dbReference>
<dbReference type="InterPro" id="IPR036770">
    <property type="entry name" value="Ankyrin_rpt-contain_sf"/>
</dbReference>
<evidence type="ECO:0000256" key="5">
    <source>
        <dbReference type="ARBA" id="ARBA00023065"/>
    </source>
</evidence>
<dbReference type="PANTHER" id="PTHR10117">
    <property type="entry name" value="TRANSIENT RECEPTOR POTENTIAL CHANNEL"/>
    <property type="match status" value="1"/>
</dbReference>
<evidence type="ECO:0000313" key="11">
    <source>
        <dbReference type="Proteomes" id="UP000887565"/>
    </source>
</evidence>
<feature type="domain" description="Ion transport" evidence="10">
    <location>
        <begin position="275"/>
        <end position="435"/>
    </location>
</feature>
<feature type="transmembrane region" description="Helical" evidence="9">
    <location>
        <begin position="253"/>
        <end position="275"/>
    </location>
</feature>
<evidence type="ECO:0000256" key="7">
    <source>
        <dbReference type="ARBA" id="ARBA00023303"/>
    </source>
</evidence>
<feature type="transmembrane region" description="Helical" evidence="9">
    <location>
        <begin position="230"/>
        <end position="247"/>
    </location>
</feature>
<proteinExistence type="predicted"/>
<feature type="transmembrane region" description="Helical" evidence="9">
    <location>
        <begin position="340"/>
        <end position="360"/>
    </location>
</feature>
<feature type="transmembrane region" description="Helical" evidence="9">
    <location>
        <begin position="296"/>
        <end position="320"/>
    </location>
</feature>
<keyword evidence="5" id="KW-0406">Ion transport</keyword>
<feature type="transmembrane region" description="Helical" evidence="9">
    <location>
        <begin position="399"/>
        <end position="421"/>
    </location>
</feature>
<evidence type="ECO:0000256" key="8">
    <source>
        <dbReference type="PROSITE-ProRule" id="PRU00023"/>
    </source>
</evidence>
<dbReference type="Proteomes" id="UP000887565">
    <property type="component" value="Unplaced"/>
</dbReference>
<evidence type="ECO:0000256" key="6">
    <source>
        <dbReference type="ARBA" id="ARBA00023136"/>
    </source>
</evidence>
<dbReference type="SMART" id="SM00248">
    <property type="entry name" value="ANK"/>
    <property type="match status" value="2"/>
</dbReference>
<keyword evidence="2" id="KW-0813">Transport</keyword>
<keyword evidence="6 9" id="KW-0472">Membrane</keyword>
<dbReference type="InterPro" id="IPR005821">
    <property type="entry name" value="Ion_trans_dom"/>
</dbReference>
<evidence type="ECO:0000256" key="1">
    <source>
        <dbReference type="ARBA" id="ARBA00004141"/>
    </source>
</evidence>
<accession>A0A915KBK8</accession>
<dbReference type="WBParaSite" id="nRc.2.0.1.t35755-RA">
    <property type="protein sequence ID" value="nRc.2.0.1.t35755-RA"/>
    <property type="gene ID" value="nRc.2.0.1.g35755"/>
</dbReference>
<dbReference type="PROSITE" id="PS50088">
    <property type="entry name" value="ANK_REPEAT"/>
    <property type="match status" value="1"/>
</dbReference>
<dbReference type="SUPFAM" id="SSF48403">
    <property type="entry name" value="Ankyrin repeat"/>
    <property type="match status" value="1"/>
</dbReference>
<name>A0A915KBK8_ROMCU</name>
<dbReference type="AlphaFoldDB" id="A0A915KBK8"/>
<evidence type="ECO:0000256" key="2">
    <source>
        <dbReference type="ARBA" id="ARBA00022448"/>
    </source>
</evidence>
<dbReference type="Pfam" id="PF00520">
    <property type="entry name" value="Ion_trans"/>
    <property type="match status" value="1"/>
</dbReference>
<dbReference type="GO" id="GO:0034703">
    <property type="term" value="C:cation channel complex"/>
    <property type="evidence" value="ECO:0007669"/>
    <property type="project" value="TreeGrafter"/>
</dbReference>
<dbReference type="OMA" id="GANPHEE"/>
<dbReference type="InterPro" id="IPR002110">
    <property type="entry name" value="Ankyrin_rpt"/>
</dbReference>
<sequence>MQPQGSKWTALHHACSSGRTEVVELLVKNKCILNTLNDEGKMALCLAASKSHFDIVSRLLELTTSIDLLLKDKELKKESKKTEKKQKEKQFGAKTAGTRVADTEIAGAKAASADMTLCRTGWRPNGGAEITAPNRFLMDILPPSESDKFDLIEKLILVSDFPLVTAAILSRNFKNLADTHKIRSRNLIQCSDFCQSLACQLVNKFSSSYNKDNITNEIFFEWKDEEKRPLIDILIIPPIWIFFALPFGRRDPVTKFICHLISHIYFCILLISLTLRFRHDFVNLIFSPQNSHTLFYIRNQLLSVVLLISFAQFLEFLSLHHLFGPWAVTIRHLIVDLCKFWAILCIFLFGFSISIFALFINEVEASQKSFIEIVEMLYFAMFGIIEPDSIDISPKFARIILKIAIAVYLMVVIVVLINLLIAMMSDTYRKIENRSDLEWKFGRAKLIRQMMKDNDPAVPINLFYWAYKCIRG</sequence>